<dbReference type="Pfam" id="PF18013">
    <property type="entry name" value="Phage_lysozyme2"/>
    <property type="match status" value="1"/>
</dbReference>
<dbReference type="PANTHER" id="PTHR47053">
    <property type="entry name" value="MUREIN DD-ENDOPEPTIDASE MEPH-RELATED"/>
    <property type="match status" value="1"/>
</dbReference>
<evidence type="ECO:0000256" key="4">
    <source>
        <dbReference type="ARBA" id="ARBA00022807"/>
    </source>
</evidence>
<dbReference type="InterPro" id="IPR051202">
    <property type="entry name" value="Peptidase_C40"/>
</dbReference>
<dbReference type="PANTHER" id="PTHR47053:SF1">
    <property type="entry name" value="MUREIN DD-ENDOPEPTIDASE MEPH-RELATED"/>
    <property type="match status" value="1"/>
</dbReference>
<dbReference type="PROSITE" id="PS51935">
    <property type="entry name" value="NLPC_P60"/>
    <property type="match status" value="1"/>
</dbReference>
<organism evidence="7 8">
    <name type="scientific">Lactiplantibacillus plantarum</name>
    <name type="common">Lactobacillus plantarum</name>
    <dbReference type="NCBI Taxonomy" id="1590"/>
    <lineage>
        <taxon>Bacteria</taxon>
        <taxon>Bacillati</taxon>
        <taxon>Bacillota</taxon>
        <taxon>Bacilli</taxon>
        <taxon>Lactobacillales</taxon>
        <taxon>Lactobacillaceae</taxon>
        <taxon>Lactiplantibacillus</taxon>
    </lineage>
</organism>
<dbReference type="AlphaFoldDB" id="A0A165RVR6"/>
<comment type="similarity">
    <text evidence="1">Belongs to the peptidase C40 family.</text>
</comment>
<evidence type="ECO:0000259" key="6">
    <source>
        <dbReference type="PROSITE" id="PS51935"/>
    </source>
</evidence>
<dbReference type="GO" id="GO:0008234">
    <property type="term" value="F:cysteine-type peptidase activity"/>
    <property type="evidence" value="ECO:0007669"/>
    <property type="project" value="UniProtKB-KW"/>
</dbReference>
<name>A0A165RVR6_LACPN</name>
<reference evidence="7 8" key="1">
    <citation type="submission" date="2016-03" db="EMBL/GenBank/DDBJ databases">
        <title>Comparative genomics of 54 Lactobacillus plantarum strains reveals genomic uncoupling from niche constraints.</title>
        <authorList>
            <person name="Martino M.E."/>
        </authorList>
    </citation>
    <scope>NUCLEOTIDE SEQUENCE [LARGE SCALE GENOMIC DNA]</scope>
    <source>
        <strain evidence="7 8">19.1</strain>
    </source>
</reference>
<gene>
    <name evidence="7" type="ORF">Lp19_1206</name>
</gene>
<evidence type="ECO:0000256" key="1">
    <source>
        <dbReference type="ARBA" id="ARBA00007074"/>
    </source>
</evidence>
<keyword evidence="5" id="KW-0472">Membrane</keyword>
<feature type="transmembrane region" description="Helical" evidence="5">
    <location>
        <begin position="7"/>
        <end position="30"/>
    </location>
</feature>
<evidence type="ECO:0000313" key="8">
    <source>
        <dbReference type="Proteomes" id="UP000076882"/>
    </source>
</evidence>
<dbReference type="InterPro" id="IPR041219">
    <property type="entry name" value="Phage_lysozyme2"/>
</dbReference>
<dbReference type="EMBL" id="LUXM01000024">
    <property type="protein sequence ID" value="KZU95927.1"/>
    <property type="molecule type" value="Genomic_DNA"/>
</dbReference>
<sequence length="398" mass="43107">MNKKIGKLLVIGIAGFLFIFLLAILGGIGYHQQNQDKQCGDTDTNVPAGPTSQKAIDIAKYEFKFFKSKGLDDVHAAAIVGYSDYESGGLVPSVMQQGVAASQTGWGLFQVTPIDRLKNFAKNKNLDWKGSAVQVEYCWVDAFNHAVTSDGHVSSGGPDWIDLYGHGVKSPDAWKKIKNVSDAAGIFTDCFGRGASSHNNYNDGHEVAARKWYAKLAGKGTGANNDGNVSIGSDSKTDADASDVCGGNATSSDEYNVTGKKTKWFSDMEPYLFKWKGKSPYNFGGNPSNLDSSSGAKLGTDCSGYVGWAMRKVGIQISGRPTTWTLRDNDSYAISKKDAKAGDIVIINNADHVGVYLGNDTMIDDQNSGIKVEKVPAPWWHVDSYRRIKASHLPSKYR</sequence>
<keyword evidence="2" id="KW-0645">Protease</keyword>
<keyword evidence="5" id="KW-1133">Transmembrane helix</keyword>
<dbReference type="Proteomes" id="UP000076882">
    <property type="component" value="Unassembled WGS sequence"/>
</dbReference>
<protein>
    <recommendedName>
        <fullName evidence="6">NlpC/P60 domain-containing protein</fullName>
    </recommendedName>
</protein>
<proteinExistence type="inferred from homology"/>
<dbReference type="InterPro" id="IPR038765">
    <property type="entry name" value="Papain-like_cys_pep_sf"/>
</dbReference>
<evidence type="ECO:0000256" key="2">
    <source>
        <dbReference type="ARBA" id="ARBA00022670"/>
    </source>
</evidence>
<keyword evidence="4" id="KW-0788">Thiol protease</keyword>
<evidence type="ECO:0000313" key="7">
    <source>
        <dbReference type="EMBL" id="KZU95927.1"/>
    </source>
</evidence>
<dbReference type="SUPFAM" id="SSF54001">
    <property type="entry name" value="Cysteine proteinases"/>
    <property type="match status" value="1"/>
</dbReference>
<comment type="caution">
    <text evidence="7">The sequence shown here is derived from an EMBL/GenBank/DDBJ whole genome shotgun (WGS) entry which is preliminary data.</text>
</comment>
<keyword evidence="3" id="KW-0378">Hydrolase</keyword>
<dbReference type="Gene3D" id="1.10.530.10">
    <property type="match status" value="1"/>
</dbReference>
<dbReference type="Gene3D" id="3.90.1720.10">
    <property type="entry name" value="endopeptidase domain like (from Nostoc punctiforme)"/>
    <property type="match status" value="1"/>
</dbReference>
<dbReference type="PATRIC" id="fig|1590.201.peg.981"/>
<dbReference type="InterPro" id="IPR000064">
    <property type="entry name" value="NLP_P60_dom"/>
</dbReference>
<evidence type="ECO:0000256" key="3">
    <source>
        <dbReference type="ARBA" id="ARBA00022801"/>
    </source>
</evidence>
<dbReference type="Pfam" id="PF00877">
    <property type="entry name" value="NLPC_P60"/>
    <property type="match status" value="1"/>
</dbReference>
<keyword evidence="5" id="KW-0812">Transmembrane</keyword>
<accession>A0A165RVR6</accession>
<dbReference type="GO" id="GO:0006508">
    <property type="term" value="P:proteolysis"/>
    <property type="evidence" value="ECO:0007669"/>
    <property type="project" value="UniProtKB-KW"/>
</dbReference>
<evidence type="ECO:0000256" key="5">
    <source>
        <dbReference type="SAM" id="Phobius"/>
    </source>
</evidence>
<feature type="domain" description="NlpC/P60" evidence="6">
    <location>
        <begin position="258"/>
        <end position="391"/>
    </location>
</feature>